<evidence type="ECO:0000256" key="2">
    <source>
        <dbReference type="SAM" id="Phobius"/>
    </source>
</evidence>
<protein>
    <submittedName>
        <fullName evidence="3">Uncharacterized protein</fullName>
    </submittedName>
</protein>
<comment type="caution">
    <text evidence="3">The sequence shown here is derived from an EMBL/GenBank/DDBJ whole genome shotgun (WGS) entry which is preliminary data.</text>
</comment>
<dbReference type="AlphaFoldDB" id="A0A0G0LA23"/>
<feature type="region of interest" description="Disordered" evidence="1">
    <location>
        <begin position="1"/>
        <end position="20"/>
    </location>
</feature>
<dbReference type="EMBL" id="LBVL01000015">
    <property type="protein sequence ID" value="KKQ84695.1"/>
    <property type="molecule type" value="Genomic_DNA"/>
</dbReference>
<dbReference type="STRING" id="1618570.UT08_C0015G0031"/>
<proteinExistence type="predicted"/>
<feature type="compositionally biased region" description="Basic residues" evidence="1">
    <location>
        <begin position="1"/>
        <end position="17"/>
    </location>
</feature>
<evidence type="ECO:0000256" key="1">
    <source>
        <dbReference type="SAM" id="MobiDB-lite"/>
    </source>
</evidence>
<keyword evidence="2" id="KW-1133">Transmembrane helix</keyword>
<name>A0A0G0LA23_9BACT</name>
<sequence>MYKGMSKKAKSKKKAKRQTSGLVKILEAVVIIGSLAAIIIKFFKVRKSKK</sequence>
<organism evidence="3 4">
    <name type="scientific">Candidatus Woesebacteria bacterium GW2011_GWB1_38_8</name>
    <dbReference type="NCBI Taxonomy" id="1618570"/>
    <lineage>
        <taxon>Bacteria</taxon>
        <taxon>Candidatus Woeseibacteriota</taxon>
    </lineage>
</organism>
<feature type="transmembrane region" description="Helical" evidence="2">
    <location>
        <begin position="21"/>
        <end position="43"/>
    </location>
</feature>
<evidence type="ECO:0000313" key="3">
    <source>
        <dbReference type="EMBL" id="KKQ84695.1"/>
    </source>
</evidence>
<reference evidence="3 4" key="1">
    <citation type="journal article" date="2015" name="Nature">
        <title>rRNA introns, odd ribosomes, and small enigmatic genomes across a large radiation of phyla.</title>
        <authorList>
            <person name="Brown C.T."/>
            <person name="Hug L.A."/>
            <person name="Thomas B.C."/>
            <person name="Sharon I."/>
            <person name="Castelle C.J."/>
            <person name="Singh A."/>
            <person name="Wilkins M.J."/>
            <person name="Williams K.H."/>
            <person name="Banfield J.F."/>
        </authorList>
    </citation>
    <scope>NUCLEOTIDE SEQUENCE [LARGE SCALE GENOMIC DNA]</scope>
</reference>
<gene>
    <name evidence="3" type="ORF">UT08_C0015G0031</name>
</gene>
<accession>A0A0G0LA23</accession>
<evidence type="ECO:0000313" key="4">
    <source>
        <dbReference type="Proteomes" id="UP000034081"/>
    </source>
</evidence>
<keyword evidence="2" id="KW-0472">Membrane</keyword>
<keyword evidence="2" id="KW-0812">Transmembrane</keyword>
<dbReference type="Proteomes" id="UP000034081">
    <property type="component" value="Unassembled WGS sequence"/>
</dbReference>